<dbReference type="InterPro" id="IPR036291">
    <property type="entry name" value="NAD(P)-bd_dom_sf"/>
</dbReference>
<dbReference type="GO" id="GO:0000166">
    <property type="term" value="F:nucleotide binding"/>
    <property type="evidence" value="ECO:0007669"/>
    <property type="project" value="InterPro"/>
</dbReference>
<dbReference type="InterPro" id="IPR051450">
    <property type="entry name" value="Gfo/Idh/MocA_Oxidoreductases"/>
</dbReference>
<dbReference type="Proteomes" id="UP000230447">
    <property type="component" value="Unassembled WGS sequence"/>
</dbReference>
<evidence type="ECO:0000313" key="3">
    <source>
        <dbReference type="EMBL" id="PIP31930.1"/>
    </source>
</evidence>
<feature type="domain" description="Gfo/Idh/MocA-like oxidoreductase N-terminal" evidence="1">
    <location>
        <begin position="4"/>
        <end position="117"/>
    </location>
</feature>
<dbReference type="Pfam" id="PF22725">
    <property type="entry name" value="GFO_IDH_MocA_C3"/>
    <property type="match status" value="1"/>
</dbReference>
<organism evidence="3 4">
    <name type="scientific">bacterium (Candidatus Gribaldobacteria) CG23_combo_of_CG06-09_8_20_14_all_37_87_8</name>
    <dbReference type="NCBI Taxonomy" id="2014278"/>
    <lineage>
        <taxon>Bacteria</taxon>
        <taxon>Candidatus Gribaldobacteria</taxon>
    </lineage>
</organism>
<dbReference type="Gene3D" id="3.40.50.720">
    <property type="entry name" value="NAD(P)-binding Rossmann-like Domain"/>
    <property type="match status" value="1"/>
</dbReference>
<accession>A0A2G9ZH74</accession>
<evidence type="ECO:0008006" key="5">
    <source>
        <dbReference type="Google" id="ProtNLM"/>
    </source>
</evidence>
<dbReference type="Pfam" id="PF01408">
    <property type="entry name" value="GFO_IDH_MocA"/>
    <property type="match status" value="1"/>
</dbReference>
<dbReference type="Gene3D" id="3.30.360.10">
    <property type="entry name" value="Dihydrodipicolinate Reductase, domain 2"/>
    <property type="match status" value="1"/>
</dbReference>
<evidence type="ECO:0000259" key="1">
    <source>
        <dbReference type="Pfam" id="PF01408"/>
    </source>
</evidence>
<dbReference type="InterPro" id="IPR000683">
    <property type="entry name" value="Gfo/Idh/MocA-like_OxRdtase_N"/>
</dbReference>
<evidence type="ECO:0000259" key="2">
    <source>
        <dbReference type="Pfam" id="PF22725"/>
    </source>
</evidence>
<dbReference type="SUPFAM" id="SSF55347">
    <property type="entry name" value="Glyceraldehyde-3-phosphate dehydrogenase-like, C-terminal domain"/>
    <property type="match status" value="1"/>
</dbReference>
<gene>
    <name evidence="3" type="ORF">COX24_00910</name>
</gene>
<dbReference type="AlphaFoldDB" id="A0A2G9ZH74"/>
<proteinExistence type="predicted"/>
<dbReference type="PANTHER" id="PTHR43377">
    <property type="entry name" value="BILIVERDIN REDUCTASE A"/>
    <property type="match status" value="1"/>
</dbReference>
<dbReference type="SUPFAM" id="SSF51735">
    <property type="entry name" value="NAD(P)-binding Rossmann-fold domains"/>
    <property type="match status" value="1"/>
</dbReference>
<reference evidence="3 4" key="1">
    <citation type="submission" date="2017-09" db="EMBL/GenBank/DDBJ databases">
        <title>Depth-based differentiation of microbial function through sediment-hosted aquifers and enrichment of novel symbionts in the deep terrestrial subsurface.</title>
        <authorList>
            <person name="Probst A.J."/>
            <person name="Ladd B."/>
            <person name="Jarett J.K."/>
            <person name="Geller-Mcgrath D.E."/>
            <person name="Sieber C.M."/>
            <person name="Emerson J.B."/>
            <person name="Anantharaman K."/>
            <person name="Thomas B.C."/>
            <person name="Malmstrom R."/>
            <person name="Stieglmeier M."/>
            <person name="Klingl A."/>
            <person name="Woyke T."/>
            <person name="Ryan C.M."/>
            <person name="Banfield J.F."/>
        </authorList>
    </citation>
    <scope>NUCLEOTIDE SEQUENCE [LARGE SCALE GENOMIC DNA]</scope>
    <source>
        <strain evidence="3">CG23_combo_of_CG06-09_8_20_14_all_37_87_8</strain>
    </source>
</reference>
<sequence length="344" mass="38893">MLGALIGFGTIASGHFSAYQQIQDASIIAVVDPVLERRNKAKTLDKNLQVYKTIGSLFSQENVEFIDICSPPHTHLDYIRIGLKNGCHLLCEKPFLTSVRDYKGILSLTKRAGKTLYPCHNYKFSPILKQIYSRVHSKNFGQVVNAHFRVLRSGHAVGVPEWNPHWRRNQNISSGGILRDHGTHSIYIATHLSGSMPIAVSCLIGNLRKDNYTENEDTALLTLYFKKSRYFTIDLSWAANFRYTYYSVTGTKEMVTVENDEISFTTPSGKLVREIIPSEFNDPTHKAWFVDVIHDFLDTVKSPNRQVPLLNEALMTTLVIEKAYESARLGGVKLDLPQLSKNML</sequence>
<evidence type="ECO:0000313" key="4">
    <source>
        <dbReference type="Proteomes" id="UP000230447"/>
    </source>
</evidence>
<dbReference type="InterPro" id="IPR055170">
    <property type="entry name" value="GFO_IDH_MocA-like_dom"/>
</dbReference>
<dbReference type="EMBL" id="PCSB01000017">
    <property type="protein sequence ID" value="PIP31930.1"/>
    <property type="molecule type" value="Genomic_DNA"/>
</dbReference>
<comment type="caution">
    <text evidence="3">The sequence shown here is derived from an EMBL/GenBank/DDBJ whole genome shotgun (WGS) entry which is preliminary data.</text>
</comment>
<protein>
    <recommendedName>
        <fullName evidence="5">Gfo/Idh/MocA-like oxidoreductase N-terminal domain-containing protein</fullName>
    </recommendedName>
</protein>
<dbReference type="PANTHER" id="PTHR43377:SF1">
    <property type="entry name" value="BILIVERDIN REDUCTASE A"/>
    <property type="match status" value="1"/>
</dbReference>
<feature type="domain" description="GFO/IDH/MocA-like oxidoreductase" evidence="2">
    <location>
        <begin position="130"/>
        <end position="255"/>
    </location>
</feature>
<name>A0A2G9ZH74_9BACT</name>